<feature type="compositionally biased region" description="Basic and acidic residues" evidence="1">
    <location>
        <begin position="41"/>
        <end position="53"/>
    </location>
</feature>
<evidence type="ECO:0000256" key="1">
    <source>
        <dbReference type="SAM" id="MobiDB-lite"/>
    </source>
</evidence>
<feature type="region of interest" description="Disordered" evidence="1">
    <location>
        <begin position="25"/>
        <end position="53"/>
    </location>
</feature>
<protein>
    <submittedName>
        <fullName evidence="2">Uncharacterized protein</fullName>
    </submittedName>
</protein>
<organism evidence="2 3">
    <name type="scientific">Nonomuraea roseoviolacea subsp. carminata</name>
    <dbReference type="NCBI Taxonomy" id="160689"/>
    <lineage>
        <taxon>Bacteria</taxon>
        <taxon>Bacillati</taxon>
        <taxon>Actinomycetota</taxon>
        <taxon>Actinomycetes</taxon>
        <taxon>Streptosporangiales</taxon>
        <taxon>Streptosporangiaceae</taxon>
        <taxon>Nonomuraea</taxon>
    </lineage>
</organism>
<accession>A0ABT1KG34</accession>
<keyword evidence="3" id="KW-1185">Reference proteome</keyword>
<comment type="caution">
    <text evidence="2">The sequence shown here is derived from an EMBL/GenBank/DDBJ whole genome shotgun (WGS) entry which is preliminary data.</text>
</comment>
<evidence type="ECO:0000313" key="2">
    <source>
        <dbReference type="EMBL" id="MCP2352964.1"/>
    </source>
</evidence>
<sequence length="53" mass="5631">MQRHNALLRHLAKIAAALNASDELAAGKSQEPPMSAVAEQARAREGPKRIANA</sequence>
<gene>
    <name evidence="2" type="ORF">HD595_009086</name>
</gene>
<evidence type="ECO:0000313" key="3">
    <source>
        <dbReference type="Proteomes" id="UP001320766"/>
    </source>
</evidence>
<dbReference type="EMBL" id="JAMZEC010000001">
    <property type="protein sequence ID" value="MCP2352964.1"/>
    <property type="molecule type" value="Genomic_DNA"/>
</dbReference>
<name>A0ABT1KG34_9ACTN</name>
<dbReference type="Proteomes" id="UP001320766">
    <property type="component" value="Unassembled WGS sequence"/>
</dbReference>
<proteinExistence type="predicted"/>
<reference evidence="2 3" key="1">
    <citation type="submission" date="2022-06" db="EMBL/GenBank/DDBJ databases">
        <title>Sequencing the genomes of 1000 actinobacteria strains.</title>
        <authorList>
            <person name="Klenk H.-P."/>
        </authorList>
    </citation>
    <scope>NUCLEOTIDE SEQUENCE [LARGE SCALE GENOMIC DNA]</scope>
    <source>
        <strain evidence="2 3">DSM 44170</strain>
    </source>
</reference>